<gene>
    <name evidence="3 4 5" type="primary">LOC102206221</name>
</gene>
<dbReference type="PANTHER" id="PTHR34438:SF1">
    <property type="entry name" value="CHROMOSOME 2 OPEN READING FRAME 81"/>
    <property type="match status" value="1"/>
</dbReference>
<evidence type="ECO:0000313" key="2">
    <source>
        <dbReference type="Proteomes" id="UP000695023"/>
    </source>
</evidence>
<dbReference type="Pfam" id="PF15479">
    <property type="entry name" value="DUF4639"/>
    <property type="match status" value="1"/>
</dbReference>
<dbReference type="RefSeq" id="XP_005722396.1">
    <property type="nucleotide sequence ID" value="XM_005722339.2"/>
</dbReference>
<evidence type="ECO:0000313" key="5">
    <source>
        <dbReference type="RefSeq" id="XP_005722398.1"/>
    </source>
</evidence>
<feature type="region of interest" description="Disordered" evidence="1">
    <location>
        <begin position="1"/>
        <end position="32"/>
    </location>
</feature>
<reference evidence="3 4" key="1">
    <citation type="submission" date="2025-04" db="UniProtKB">
        <authorList>
            <consortium name="RefSeq"/>
        </authorList>
    </citation>
    <scope>IDENTIFICATION</scope>
</reference>
<sequence>MPRSAPKPQTDKHRRRSSVQVISPAAQEQKGEDIIPGHLTRTQWTNMLLQEDADEAVGEILDELLRKVMKGCLDVYTESQLPTFSASWAKRYLTQIVEHQILCLDEGEGPVERSKTEDSEPVPPTSDAWAQGCVPVLIHQQHLAAQEVAGGPSPRVTPLLQPKICDS</sequence>
<dbReference type="RefSeq" id="XP_005722397.1">
    <property type="nucleotide sequence ID" value="XM_005722340.1"/>
</dbReference>
<dbReference type="CTD" id="100536360"/>
<keyword evidence="2" id="KW-1185">Reference proteome</keyword>
<evidence type="ECO:0000313" key="3">
    <source>
        <dbReference type="RefSeq" id="XP_005722396.1"/>
    </source>
</evidence>
<dbReference type="Proteomes" id="UP000695023">
    <property type="component" value="Unplaced"/>
</dbReference>
<dbReference type="AlphaFoldDB" id="A0A9Y3QKN1"/>
<evidence type="ECO:0000313" key="4">
    <source>
        <dbReference type="RefSeq" id="XP_005722397.1"/>
    </source>
</evidence>
<accession>A0A9Y3QKN1</accession>
<evidence type="ECO:0000256" key="1">
    <source>
        <dbReference type="SAM" id="MobiDB-lite"/>
    </source>
</evidence>
<dbReference type="PANTHER" id="PTHR34438">
    <property type="entry name" value="SI:DKEY-97L20.6"/>
    <property type="match status" value="1"/>
</dbReference>
<organism evidence="2 5">
    <name type="scientific">Pundamilia nyererei</name>
    <dbReference type="NCBI Taxonomy" id="303518"/>
    <lineage>
        <taxon>Eukaryota</taxon>
        <taxon>Metazoa</taxon>
        <taxon>Chordata</taxon>
        <taxon>Craniata</taxon>
        <taxon>Vertebrata</taxon>
        <taxon>Euteleostomi</taxon>
        <taxon>Actinopterygii</taxon>
        <taxon>Neopterygii</taxon>
        <taxon>Teleostei</taxon>
        <taxon>Neoteleostei</taxon>
        <taxon>Acanthomorphata</taxon>
        <taxon>Ovalentaria</taxon>
        <taxon>Cichlomorphae</taxon>
        <taxon>Cichliformes</taxon>
        <taxon>Cichlidae</taxon>
        <taxon>African cichlids</taxon>
        <taxon>Pseudocrenilabrinae</taxon>
        <taxon>Haplochromini</taxon>
        <taxon>Pundamilia</taxon>
    </lineage>
</organism>
<dbReference type="InterPro" id="IPR028042">
    <property type="entry name" value="DUF4639"/>
</dbReference>
<protein>
    <submittedName>
        <fullName evidence="3 4">Uncharacterized protein C2orf81 homolog isoform X1</fullName>
    </submittedName>
</protein>
<name>A0A9Y3QKN1_9CICH</name>
<dbReference type="RefSeq" id="XP_005722398.1">
    <property type="nucleotide sequence ID" value="XM_005722341.1"/>
</dbReference>
<proteinExistence type="predicted"/>
<feature type="region of interest" description="Disordered" evidence="1">
    <location>
        <begin position="108"/>
        <end position="128"/>
    </location>
</feature>